<proteinExistence type="predicted"/>
<dbReference type="InterPro" id="IPR002500">
    <property type="entry name" value="PAPS_reduct_dom"/>
</dbReference>
<accession>A0AAN7ADY0</accession>
<keyword evidence="3" id="KW-0285">Flavoprotein</keyword>
<evidence type="ECO:0000256" key="10">
    <source>
        <dbReference type="ARBA" id="ARBA00031145"/>
    </source>
</evidence>
<dbReference type="PANTHER" id="PTHR23293:SF9">
    <property type="entry name" value="FAD SYNTHASE"/>
    <property type="match status" value="1"/>
</dbReference>
<evidence type="ECO:0000256" key="12">
    <source>
        <dbReference type="ARBA" id="ARBA00049494"/>
    </source>
</evidence>
<keyword evidence="4" id="KW-0288">FMN</keyword>
<evidence type="ECO:0000259" key="14">
    <source>
        <dbReference type="Pfam" id="PF01507"/>
    </source>
</evidence>
<keyword evidence="16" id="KW-1185">Reference proteome</keyword>
<comment type="pathway">
    <text evidence="1">Cofactor biosynthesis; FAD biosynthesis; FAD from FMN: step 1/1.</text>
</comment>
<keyword evidence="6" id="KW-0548">Nucleotidyltransferase</keyword>
<evidence type="ECO:0000256" key="9">
    <source>
        <dbReference type="ARBA" id="ARBA00022840"/>
    </source>
</evidence>
<evidence type="ECO:0000256" key="8">
    <source>
        <dbReference type="ARBA" id="ARBA00022827"/>
    </source>
</evidence>
<evidence type="ECO:0000256" key="13">
    <source>
        <dbReference type="SAM" id="MobiDB-lite"/>
    </source>
</evidence>
<sequence length="311" mass="34780">MSCPFRGRIIYALMEGTHINGVAKAGAKAQIPGQPRRTLPEICYELRTKIEGFLLEDTSDHVLRNVQSQIEVSMGVIEEALRRYGPDHVSLSYNGGKDCLVLLILILACLPTWDTPSASSEPSDAGASSAPCHPQMSPPASEATVPLSAVHSDRPLQSIYIVSPHPFAEVEDFVEQSAREYHLDLRRYALPMRPALEAYLKDRPAVEAIFLGTRRTDPHGELLTHFNPTDAGWPQFMRIHPVIDWHYVEIWAFIRHLQIPFCELYNRGFTSLGGVTDTRPNPALAVGGDVPKFRPAYELRDDDEERLGRDS</sequence>
<dbReference type="Pfam" id="PF01507">
    <property type="entry name" value="PAPS_reduct"/>
    <property type="match status" value="1"/>
</dbReference>
<comment type="caution">
    <text evidence="15">The sequence shown here is derived from an EMBL/GenBank/DDBJ whole genome shotgun (WGS) entry which is preliminary data.</text>
</comment>
<evidence type="ECO:0000256" key="4">
    <source>
        <dbReference type="ARBA" id="ARBA00022643"/>
    </source>
</evidence>
<feature type="region of interest" description="Disordered" evidence="13">
    <location>
        <begin position="118"/>
        <end position="146"/>
    </location>
</feature>
<dbReference type="EMBL" id="MU864687">
    <property type="protein sequence ID" value="KAK4182302.1"/>
    <property type="molecule type" value="Genomic_DNA"/>
</dbReference>
<dbReference type="AlphaFoldDB" id="A0AAN7ADY0"/>
<feature type="domain" description="Phosphoadenosine phosphosulphate reductase" evidence="14">
    <location>
        <begin position="200"/>
        <end position="280"/>
    </location>
</feature>
<evidence type="ECO:0000256" key="11">
    <source>
        <dbReference type="ARBA" id="ARBA00031871"/>
    </source>
</evidence>
<keyword evidence="7" id="KW-0547">Nucleotide-binding</keyword>
<gene>
    <name evidence="15" type="ORF">QBC35DRAFT_518901</name>
</gene>
<evidence type="ECO:0000313" key="15">
    <source>
        <dbReference type="EMBL" id="KAK4182302.1"/>
    </source>
</evidence>
<dbReference type="EC" id="2.7.7.2" evidence="2"/>
<evidence type="ECO:0000256" key="2">
    <source>
        <dbReference type="ARBA" id="ARBA00012393"/>
    </source>
</evidence>
<evidence type="ECO:0000256" key="1">
    <source>
        <dbReference type="ARBA" id="ARBA00004726"/>
    </source>
</evidence>
<evidence type="ECO:0000256" key="5">
    <source>
        <dbReference type="ARBA" id="ARBA00022679"/>
    </source>
</evidence>
<evidence type="ECO:0000256" key="6">
    <source>
        <dbReference type="ARBA" id="ARBA00022695"/>
    </source>
</evidence>
<keyword evidence="5" id="KW-0808">Transferase</keyword>
<keyword evidence="8" id="KW-0274">FAD</keyword>
<dbReference type="SUPFAM" id="SSF52402">
    <property type="entry name" value="Adenine nucleotide alpha hydrolases-like"/>
    <property type="match status" value="1"/>
</dbReference>
<dbReference type="GO" id="GO:0006747">
    <property type="term" value="P:FAD biosynthetic process"/>
    <property type="evidence" value="ECO:0007669"/>
    <property type="project" value="TreeGrafter"/>
</dbReference>
<evidence type="ECO:0000256" key="3">
    <source>
        <dbReference type="ARBA" id="ARBA00022630"/>
    </source>
</evidence>
<dbReference type="CDD" id="cd23948">
    <property type="entry name" value="FAD_synthase"/>
    <property type="match status" value="1"/>
</dbReference>
<dbReference type="GO" id="GO:0003919">
    <property type="term" value="F:FMN adenylyltransferase activity"/>
    <property type="evidence" value="ECO:0007669"/>
    <property type="project" value="UniProtKB-EC"/>
</dbReference>
<keyword evidence="9" id="KW-0067">ATP-binding</keyword>
<dbReference type="Gene3D" id="3.40.50.620">
    <property type="entry name" value="HUPs"/>
    <property type="match status" value="1"/>
</dbReference>
<dbReference type="InterPro" id="IPR014729">
    <property type="entry name" value="Rossmann-like_a/b/a_fold"/>
</dbReference>
<comment type="catalytic activity">
    <reaction evidence="12">
        <text>FMN + ATP + H(+) = FAD + diphosphate</text>
        <dbReference type="Rhea" id="RHEA:17237"/>
        <dbReference type="ChEBI" id="CHEBI:15378"/>
        <dbReference type="ChEBI" id="CHEBI:30616"/>
        <dbReference type="ChEBI" id="CHEBI:33019"/>
        <dbReference type="ChEBI" id="CHEBI:57692"/>
        <dbReference type="ChEBI" id="CHEBI:58210"/>
        <dbReference type="EC" id="2.7.7.2"/>
    </reaction>
</comment>
<evidence type="ECO:0000313" key="16">
    <source>
        <dbReference type="Proteomes" id="UP001302126"/>
    </source>
</evidence>
<reference evidence="15" key="2">
    <citation type="submission" date="2023-05" db="EMBL/GenBank/DDBJ databases">
        <authorList>
            <consortium name="Lawrence Berkeley National Laboratory"/>
            <person name="Steindorff A."/>
            <person name="Hensen N."/>
            <person name="Bonometti L."/>
            <person name="Westerberg I."/>
            <person name="Brannstrom I.O."/>
            <person name="Guillou S."/>
            <person name="Cros-Aarteil S."/>
            <person name="Calhoun S."/>
            <person name="Haridas S."/>
            <person name="Kuo A."/>
            <person name="Mondo S."/>
            <person name="Pangilinan J."/>
            <person name="Riley R."/>
            <person name="Labutti K."/>
            <person name="Andreopoulos B."/>
            <person name="Lipzen A."/>
            <person name="Chen C."/>
            <person name="Yanf M."/>
            <person name="Daum C."/>
            <person name="Ng V."/>
            <person name="Clum A."/>
            <person name="Ohm R."/>
            <person name="Martin F."/>
            <person name="Silar P."/>
            <person name="Natvig D."/>
            <person name="Lalanne C."/>
            <person name="Gautier V."/>
            <person name="Ament-Velasquez S.L."/>
            <person name="Kruys A."/>
            <person name="Hutchinson M.I."/>
            <person name="Powell A.J."/>
            <person name="Barry K."/>
            <person name="Miller A.N."/>
            <person name="Grigoriev I.V."/>
            <person name="Debuchy R."/>
            <person name="Gladieux P."/>
            <person name="Thoren M.H."/>
            <person name="Johannesson H."/>
        </authorList>
    </citation>
    <scope>NUCLEOTIDE SEQUENCE</scope>
    <source>
        <strain evidence="15">PSN309</strain>
    </source>
</reference>
<dbReference type="Proteomes" id="UP001302126">
    <property type="component" value="Unassembled WGS sequence"/>
</dbReference>
<dbReference type="GO" id="GO:0005524">
    <property type="term" value="F:ATP binding"/>
    <property type="evidence" value="ECO:0007669"/>
    <property type="project" value="UniProtKB-KW"/>
</dbReference>
<evidence type="ECO:0000256" key="7">
    <source>
        <dbReference type="ARBA" id="ARBA00022741"/>
    </source>
</evidence>
<name>A0AAN7ADY0_9PEZI</name>
<organism evidence="15 16">
    <name type="scientific">Podospora australis</name>
    <dbReference type="NCBI Taxonomy" id="1536484"/>
    <lineage>
        <taxon>Eukaryota</taxon>
        <taxon>Fungi</taxon>
        <taxon>Dikarya</taxon>
        <taxon>Ascomycota</taxon>
        <taxon>Pezizomycotina</taxon>
        <taxon>Sordariomycetes</taxon>
        <taxon>Sordariomycetidae</taxon>
        <taxon>Sordariales</taxon>
        <taxon>Podosporaceae</taxon>
        <taxon>Podospora</taxon>
    </lineage>
</organism>
<protein>
    <recommendedName>
        <fullName evidence="2">FAD synthase</fullName>
        <ecNumber evidence="2">2.7.7.2</ecNumber>
    </recommendedName>
    <alternativeName>
        <fullName evidence="10">FAD pyrophosphorylase</fullName>
    </alternativeName>
    <alternativeName>
        <fullName evidence="11">FMN adenylyltransferase</fullName>
    </alternativeName>
</protein>
<dbReference type="PANTHER" id="PTHR23293">
    <property type="entry name" value="FAD SYNTHETASE-RELATED FMN ADENYLYLTRANSFERASE"/>
    <property type="match status" value="1"/>
</dbReference>
<reference evidence="15" key="1">
    <citation type="journal article" date="2023" name="Mol. Phylogenet. Evol.">
        <title>Genome-scale phylogeny and comparative genomics of the fungal order Sordariales.</title>
        <authorList>
            <person name="Hensen N."/>
            <person name="Bonometti L."/>
            <person name="Westerberg I."/>
            <person name="Brannstrom I.O."/>
            <person name="Guillou S."/>
            <person name="Cros-Aarteil S."/>
            <person name="Calhoun S."/>
            <person name="Haridas S."/>
            <person name="Kuo A."/>
            <person name="Mondo S."/>
            <person name="Pangilinan J."/>
            <person name="Riley R."/>
            <person name="LaButti K."/>
            <person name="Andreopoulos B."/>
            <person name="Lipzen A."/>
            <person name="Chen C."/>
            <person name="Yan M."/>
            <person name="Daum C."/>
            <person name="Ng V."/>
            <person name="Clum A."/>
            <person name="Steindorff A."/>
            <person name="Ohm R.A."/>
            <person name="Martin F."/>
            <person name="Silar P."/>
            <person name="Natvig D.O."/>
            <person name="Lalanne C."/>
            <person name="Gautier V."/>
            <person name="Ament-Velasquez S.L."/>
            <person name="Kruys A."/>
            <person name="Hutchinson M.I."/>
            <person name="Powell A.J."/>
            <person name="Barry K."/>
            <person name="Miller A.N."/>
            <person name="Grigoriev I.V."/>
            <person name="Debuchy R."/>
            <person name="Gladieux P."/>
            <person name="Hiltunen Thoren M."/>
            <person name="Johannesson H."/>
        </authorList>
    </citation>
    <scope>NUCLEOTIDE SEQUENCE</scope>
    <source>
        <strain evidence="15">PSN309</strain>
    </source>
</reference>